<dbReference type="PATRIC" id="fig|1365257.3.peg.4667"/>
<accession>A0A167JW82</accession>
<dbReference type="AlphaFoldDB" id="A0A167JW82"/>
<dbReference type="EMBL" id="AUXX01000045">
    <property type="protein sequence ID" value="KZN61759.1"/>
    <property type="molecule type" value="Genomic_DNA"/>
</dbReference>
<protein>
    <submittedName>
        <fullName evidence="1">Uncharacterized protein</fullName>
    </submittedName>
</protein>
<name>A0A167JW82_9GAMM</name>
<organism evidence="1 2">
    <name type="scientific">Pseudoalteromonas luteoviolacea S4060-1</name>
    <dbReference type="NCBI Taxonomy" id="1365257"/>
    <lineage>
        <taxon>Bacteria</taxon>
        <taxon>Pseudomonadati</taxon>
        <taxon>Pseudomonadota</taxon>
        <taxon>Gammaproteobacteria</taxon>
        <taxon>Alteromonadales</taxon>
        <taxon>Pseudoalteromonadaceae</taxon>
        <taxon>Pseudoalteromonas</taxon>
    </lineage>
</organism>
<gene>
    <name evidence="1" type="ORF">N478_06740</name>
</gene>
<dbReference type="Proteomes" id="UP000076661">
    <property type="component" value="Unassembled WGS sequence"/>
</dbReference>
<sequence>MLCSKKQSSPDVYNKKPLLAVFYLYAVRFNFSLGYNTRDFGATPLAL</sequence>
<evidence type="ECO:0000313" key="2">
    <source>
        <dbReference type="Proteomes" id="UP000076661"/>
    </source>
</evidence>
<evidence type="ECO:0000313" key="1">
    <source>
        <dbReference type="EMBL" id="KZN61759.1"/>
    </source>
</evidence>
<comment type="caution">
    <text evidence="1">The sequence shown here is derived from an EMBL/GenBank/DDBJ whole genome shotgun (WGS) entry which is preliminary data.</text>
</comment>
<reference evidence="1 2" key="1">
    <citation type="submission" date="2013-07" db="EMBL/GenBank/DDBJ databases">
        <title>Comparative Genomic and Metabolomic Analysis of Twelve Strains of Pseudoalteromonas luteoviolacea.</title>
        <authorList>
            <person name="Vynne N.G."/>
            <person name="Mansson M."/>
            <person name="Gram L."/>
        </authorList>
    </citation>
    <scope>NUCLEOTIDE SEQUENCE [LARGE SCALE GENOMIC DNA]</scope>
    <source>
        <strain evidence="1 2">S4060-1</strain>
    </source>
</reference>
<proteinExistence type="predicted"/>